<dbReference type="OrthoDB" id="3067792at2759"/>
<gene>
    <name evidence="2" type="ORF">GSI_12327</name>
</gene>
<dbReference type="Proteomes" id="UP000230002">
    <property type="component" value="Unassembled WGS sequence"/>
</dbReference>
<evidence type="ECO:0000313" key="2">
    <source>
        <dbReference type="EMBL" id="PIL26569.1"/>
    </source>
</evidence>
<comment type="caution">
    <text evidence="2">The sequence shown here is derived from an EMBL/GenBank/DDBJ whole genome shotgun (WGS) entry which is preliminary data.</text>
</comment>
<feature type="region of interest" description="Disordered" evidence="1">
    <location>
        <begin position="49"/>
        <end position="68"/>
    </location>
</feature>
<sequence>MRPSNYSSNITSYNCALISTLTCYHACLCGASPASKIGFLGLLSTLLESPSAPEPTVPEPTPGSEHAPLGLSALALASQDSRKRTPTITTLNPEHLTPADVIHLPRDAHTLTVSFKPLLESSPNAVSSSVTPIPTSPVNATASRQLIPRSSTKVEPQPGVPHEVTLRAASGASDLEGVRFPAGLGCLYYHTPPAPCTPLAGALRLRTLSSLSSLSPLGLPSDPRAWTAESVRAAFARGRDFHMLDGMIPWHIPLLALPQGNYTAVRAMLLHERLVAPGVMRDAEREGRRWALKRHSSRVLARFGQPFVVDLSTKRLRFYFVGRRRVHRHVVRDLCSWNRQGADEAHQPFIGRLICAFERSDYPGHAGKAFVRIRVKKVLSPVRRNPRYSGPQNIPLPRAKDLLSRGVRQRVPDRTYNTDKDKRQWSLWLANTETVFRGMRVLFENDSEGMPGPGGKSRRE</sequence>
<protein>
    <submittedName>
        <fullName evidence="2">Uncharacterized protein</fullName>
    </submittedName>
</protein>
<organism evidence="2 3">
    <name type="scientific">Ganoderma sinense ZZ0214-1</name>
    <dbReference type="NCBI Taxonomy" id="1077348"/>
    <lineage>
        <taxon>Eukaryota</taxon>
        <taxon>Fungi</taxon>
        <taxon>Dikarya</taxon>
        <taxon>Basidiomycota</taxon>
        <taxon>Agaricomycotina</taxon>
        <taxon>Agaricomycetes</taxon>
        <taxon>Polyporales</taxon>
        <taxon>Polyporaceae</taxon>
        <taxon>Ganoderma</taxon>
    </lineage>
</organism>
<proteinExistence type="predicted"/>
<accession>A0A2G8RYG6</accession>
<reference evidence="2 3" key="1">
    <citation type="journal article" date="2015" name="Sci. Rep.">
        <title>Chromosome-level genome map provides insights into diverse defense mechanisms in the medicinal fungus Ganoderma sinense.</title>
        <authorList>
            <person name="Zhu Y."/>
            <person name="Xu J."/>
            <person name="Sun C."/>
            <person name="Zhou S."/>
            <person name="Xu H."/>
            <person name="Nelson D.R."/>
            <person name="Qian J."/>
            <person name="Song J."/>
            <person name="Luo H."/>
            <person name="Xiang L."/>
            <person name="Li Y."/>
            <person name="Xu Z."/>
            <person name="Ji A."/>
            <person name="Wang L."/>
            <person name="Lu S."/>
            <person name="Hayward A."/>
            <person name="Sun W."/>
            <person name="Li X."/>
            <person name="Schwartz D.C."/>
            <person name="Wang Y."/>
            <person name="Chen S."/>
        </authorList>
    </citation>
    <scope>NUCLEOTIDE SEQUENCE [LARGE SCALE GENOMIC DNA]</scope>
    <source>
        <strain evidence="2 3">ZZ0214-1</strain>
    </source>
</reference>
<name>A0A2G8RYG6_9APHY</name>
<feature type="compositionally biased region" description="Pro residues" evidence="1">
    <location>
        <begin position="52"/>
        <end position="61"/>
    </location>
</feature>
<keyword evidence="3" id="KW-1185">Reference proteome</keyword>
<evidence type="ECO:0000256" key="1">
    <source>
        <dbReference type="SAM" id="MobiDB-lite"/>
    </source>
</evidence>
<dbReference type="EMBL" id="AYKW01000045">
    <property type="protein sequence ID" value="PIL26569.1"/>
    <property type="molecule type" value="Genomic_DNA"/>
</dbReference>
<evidence type="ECO:0000313" key="3">
    <source>
        <dbReference type="Proteomes" id="UP000230002"/>
    </source>
</evidence>
<dbReference type="AlphaFoldDB" id="A0A2G8RYG6"/>